<dbReference type="RefSeq" id="WP_326834439.1">
    <property type="nucleotide sequence ID" value="NZ_CP142149.1"/>
</dbReference>
<dbReference type="Pfam" id="PF00005">
    <property type="entry name" value="ABC_tran"/>
    <property type="match status" value="1"/>
</dbReference>
<dbReference type="SMART" id="SM00382">
    <property type="entry name" value="AAA"/>
    <property type="match status" value="1"/>
</dbReference>
<keyword evidence="11" id="KW-1185">Reference proteome</keyword>
<gene>
    <name evidence="10" type="ORF">VSH64_05855</name>
</gene>
<reference evidence="10 11" key="1">
    <citation type="journal article" date="2015" name="Int. J. Syst. Evol. Microbiol.">
        <title>Amycolatopsis rhabdoformis sp. nov., an actinomycete isolated from a tropical forest soil.</title>
        <authorList>
            <person name="Souza W.R."/>
            <person name="Silva R.E."/>
            <person name="Goodfellow M."/>
            <person name="Busarakam K."/>
            <person name="Figueiro F.S."/>
            <person name="Ferreira D."/>
            <person name="Rodrigues-Filho E."/>
            <person name="Moraes L.A.B."/>
            <person name="Zucchi T.D."/>
        </authorList>
    </citation>
    <scope>NUCLEOTIDE SEQUENCE [LARGE SCALE GENOMIC DNA]</scope>
    <source>
        <strain evidence="10 11">NCIMB 14900</strain>
    </source>
</reference>
<dbReference type="EMBL" id="CP142149">
    <property type="protein sequence ID" value="WSE31632.1"/>
    <property type="molecule type" value="Genomic_DNA"/>
</dbReference>
<feature type="transmembrane region" description="Helical" evidence="8">
    <location>
        <begin position="34"/>
        <end position="54"/>
    </location>
</feature>
<keyword evidence="2" id="KW-1003">Cell membrane</keyword>
<dbReference type="InterPro" id="IPR043428">
    <property type="entry name" value="LivM-like"/>
</dbReference>
<evidence type="ECO:0000256" key="1">
    <source>
        <dbReference type="ARBA" id="ARBA00004651"/>
    </source>
</evidence>
<evidence type="ECO:0000313" key="10">
    <source>
        <dbReference type="EMBL" id="WSE31632.1"/>
    </source>
</evidence>
<dbReference type="PANTHER" id="PTHR30482:SF10">
    <property type="entry name" value="HIGH-AFFINITY BRANCHED-CHAIN AMINO ACID TRANSPORT PROTEIN BRAE"/>
    <property type="match status" value="1"/>
</dbReference>
<feature type="transmembrane region" description="Helical" evidence="8">
    <location>
        <begin position="117"/>
        <end position="139"/>
    </location>
</feature>
<dbReference type="Pfam" id="PF02653">
    <property type="entry name" value="BPD_transp_2"/>
    <property type="match status" value="1"/>
</dbReference>
<feature type="transmembrane region" description="Helical" evidence="8">
    <location>
        <begin position="66"/>
        <end position="85"/>
    </location>
</feature>
<dbReference type="Gene3D" id="3.40.50.300">
    <property type="entry name" value="P-loop containing nucleotide triphosphate hydrolases"/>
    <property type="match status" value="1"/>
</dbReference>
<proteinExistence type="predicted"/>
<keyword evidence="3 8" id="KW-0812">Transmembrane</keyword>
<feature type="transmembrane region" description="Helical" evidence="8">
    <location>
        <begin position="264"/>
        <end position="282"/>
    </location>
</feature>
<dbReference type="InterPro" id="IPR003439">
    <property type="entry name" value="ABC_transporter-like_ATP-bd"/>
</dbReference>
<feature type="transmembrane region" description="Helical" evidence="8">
    <location>
        <begin position="12"/>
        <end position="28"/>
    </location>
</feature>
<evidence type="ECO:0000256" key="7">
    <source>
        <dbReference type="ARBA" id="ARBA00023136"/>
    </source>
</evidence>
<comment type="subcellular location">
    <subcellularLocation>
        <location evidence="1">Cell membrane</location>
        <topology evidence="1">Multi-pass membrane protein</topology>
    </subcellularLocation>
</comment>
<evidence type="ECO:0000256" key="4">
    <source>
        <dbReference type="ARBA" id="ARBA00022741"/>
    </source>
</evidence>
<evidence type="ECO:0000256" key="5">
    <source>
        <dbReference type="ARBA" id="ARBA00022840"/>
    </source>
</evidence>
<evidence type="ECO:0000259" key="9">
    <source>
        <dbReference type="PROSITE" id="PS50893"/>
    </source>
</evidence>
<dbReference type="InterPro" id="IPR003593">
    <property type="entry name" value="AAA+_ATPase"/>
</dbReference>
<evidence type="ECO:0000313" key="11">
    <source>
        <dbReference type="Proteomes" id="UP001330812"/>
    </source>
</evidence>
<dbReference type="InterPro" id="IPR027417">
    <property type="entry name" value="P-loop_NTPase"/>
</dbReference>
<organism evidence="10 11">
    <name type="scientific">Amycolatopsis rhabdoformis</name>
    <dbReference type="NCBI Taxonomy" id="1448059"/>
    <lineage>
        <taxon>Bacteria</taxon>
        <taxon>Bacillati</taxon>
        <taxon>Actinomycetota</taxon>
        <taxon>Actinomycetes</taxon>
        <taxon>Pseudonocardiales</taxon>
        <taxon>Pseudonocardiaceae</taxon>
        <taxon>Amycolatopsis</taxon>
    </lineage>
</organism>
<protein>
    <submittedName>
        <fullName evidence="10">ATP-binding cassette domain-containing protein</fullName>
    </submittedName>
</protein>
<feature type="transmembrane region" description="Helical" evidence="8">
    <location>
        <begin position="212"/>
        <end position="234"/>
    </location>
</feature>
<dbReference type="SUPFAM" id="SSF52540">
    <property type="entry name" value="P-loop containing nucleoside triphosphate hydrolases"/>
    <property type="match status" value="1"/>
</dbReference>
<feature type="transmembrane region" description="Helical" evidence="8">
    <location>
        <begin position="159"/>
        <end position="181"/>
    </location>
</feature>
<dbReference type="Proteomes" id="UP001330812">
    <property type="component" value="Chromosome"/>
</dbReference>
<dbReference type="PROSITE" id="PS50893">
    <property type="entry name" value="ABC_TRANSPORTER_2"/>
    <property type="match status" value="1"/>
</dbReference>
<dbReference type="GO" id="GO:0005524">
    <property type="term" value="F:ATP binding"/>
    <property type="evidence" value="ECO:0007669"/>
    <property type="project" value="UniProtKB-KW"/>
</dbReference>
<dbReference type="InterPro" id="IPR001851">
    <property type="entry name" value="ABC_transp_permease"/>
</dbReference>
<feature type="domain" description="ABC transporter" evidence="9">
    <location>
        <begin position="356"/>
        <end position="578"/>
    </location>
</feature>
<feature type="transmembrane region" description="Helical" evidence="8">
    <location>
        <begin position="288"/>
        <end position="309"/>
    </location>
</feature>
<dbReference type="CDD" id="cd06581">
    <property type="entry name" value="TM_PBP1_LivM_like"/>
    <property type="match status" value="1"/>
</dbReference>
<feature type="transmembrane region" description="Helical" evidence="8">
    <location>
        <begin position="91"/>
        <end position="110"/>
    </location>
</feature>
<keyword evidence="5 10" id="KW-0067">ATP-binding</keyword>
<keyword evidence="7 8" id="KW-0472">Membrane</keyword>
<evidence type="ECO:0000256" key="3">
    <source>
        <dbReference type="ARBA" id="ARBA00022692"/>
    </source>
</evidence>
<dbReference type="PANTHER" id="PTHR30482">
    <property type="entry name" value="HIGH-AFFINITY BRANCHED-CHAIN AMINO ACID TRANSPORT SYSTEM PERMEASE"/>
    <property type="match status" value="1"/>
</dbReference>
<keyword evidence="4" id="KW-0547">Nucleotide-binding</keyword>
<keyword evidence="6 8" id="KW-1133">Transmembrane helix</keyword>
<evidence type="ECO:0000256" key="8">
    <source>
        <dbReference type="SAM" id="Phobius"/>
    </source>
</evidence>
<name>A0ABZ1IB48_9PSEU</name>
<accession>A0ABZ1IB48</accession>
<evidence type="ECO:0000256" key="6">
    <source>
        <dbReference type="ARBA" id="ARBA00022989"/>
    </source>
</evidence>
<sequence length="582" mass="61152">MDTLNTSAVRESGVGAVILALAVLVPVLGGDPYWAYALTIVAIYSIASASTNLLRAESGQYTFGQGAIFGAAAYSTALATATYGWNPVLAVLLGIAIAAVLGLLLALPALRVQGYYLGFVSLAAAVVFPQLLYGFSTFTHAVSGVPLTVVRPVDAHSGAFQPFSLIVLALAILAFFGHAVLRGSRLGRRMRAAAISPEAAQTLRIRPGRVRVVAFVLAAVGAGVAGALYAPYFSFVSPDAFPVSFSVLLYFTVVVGGDSTIIGPLFGLFVLYVVPNLLLTNFADYRDLIYGVLAFVIMALLPDGLLPPLKRLAARVRKTAPKPAVDIPAMIEQLERERSEGTGLEGEGKAGRGLALEVSGVTKRFGAVVALDGVGFEAAAGRVHALIGPNGCGKSTTLNVISGLVRADAGVVSLDGLSENHHSAVEIATAGVARGFQTPRVFDSLDAWDNIELGIREGSDRDYGWIRDQLRGVAVASFTHSERRWLELLRICVSSPRLVLLDEPAAGLSLNERRQLVSLIRSLVAASGATVVLVEHDLPLVWGIADTVTVLAEGRVLTTGRAAEVRESDSMDVIVGSGRAAR</sequence>
<evidence type="ECO:0000256" key="2">
    <source>
        <dbReference type="ARBA" id="ARBA00022475"/>
    </source>
</evidence>